<proteinExistence type="predicted"/>
<dbReference type="Proteomes" id="UP000037515">
    <property type="component" value="Unassembled WGS sequence"/>
</dbReference>
<evidence type="ECO:0000256" key="1">
    <source>
        <dbReference type="SAM" id="SignalP"/>
    </source>
</evidence>
<dbReference type="EMBL" id="LHPJ01000026">
    <property type="protein sequence ID" value="KOO02061.1"/>
    <property type="molecule type" value="Genomic_DNA"/>
</dbReference>
<dbReference type="STRING" id="693.AKJ17_17845"/>
<evidence type="ECO:0000313" key="3">
    <source>
        <dbReference type="Proteomes" id="UP000037515"/>
    </source>
</evidence>
<accession>A0A0M0HJ75</accession>
<keyword evidence="1" id="KW-0732">Signal</keyword>
<protein>
    <submittedName>
        <fullName evidence="2">Iron-hydroxamate ABC transporter substrate-binding protein</fullName>
    </submittedName>
</protein>
<dbReference type="AlphaFoldDB" id="A0A0M0HJ75"/>
<comment type="caution">
    <text evidence="2">The sequence shown here is derived from an EMBL/GenBank/DDBJ whole genome shotgun (WGS) entry which is preliminary data.</text>
</comment>
<organism evidence="2 3">
    <name type="scientific">Vibrio nereis</name>
    <dbReference type="NCBI Taxonomy" id="693"/>
    <lineage>
        <taxon>Bacteria</taxon>
        <taxon>Pseudomonadati</taxon>
        <taxon>Pseudomonadota</taxon>
        <taxon>Gammaproteobacteria</taxon>
        <taxon>Vibrionales</taxon>
        <taxon>Vibrionaceae</taxon>
        <taxon>Vibrio</taxon>
    </lineage>
</organism>
<dbReference type="NCBIfam" id="TIGR04219">
    <property type="entry name" value="OMP_w_GlyGly"/>
    <property type="match status" value="1"/>
</dbReference>
<gene>
    <name evidence="2" type="ORF">AKJ17_17845</name>
</gene>
<feature type="signal peptide" evidence="1">
    <location>
        <begin position="1"/>
        <end position="20"/>
    </location>
</feature>
<sequence length="220" mass="25030">MGLKAAVLLSSVVMSLSAYAESTLTTKLGAEIWWPNTKVNEVDRENDTTPNVYATIEHYVKYVPDVRLRYSSVDADYMAFDKIDLTLYYQIFEHDLMSFDAGFTLSDLNDSHYRNADTNAQVNYDGVIWAWHGYAEIAVPDTPFDVIGEMNFGDSRGIKSTDLMAGVQYQPDWQDSRWFVKAGYRVIDLESDDFRVAEGSELGKPFVFADGWFLGAEYRL</sequence>
<dbReference type="OrthoDB" id="6708408at2"/>
<dbReference type="PATRIC" id="fig|693.5.peg.3625"/>
<feature type="chain" id="PRO_5005599955" evidence="1">
    <location>
        <begin position="21"/>
        <end position="220"/>
    </location>
</feature>
<evidence type="ECO:0000313" key="2">
    <source>
        <dbReference type="EMBL" id="KOO02061.1"/>
    </source>
</evidence>
<dbReference type="RefSeq" id="WP_053397151.1">
    <property type="nucleotide sequence ID" value="NZ_LHPJ01000026.1"/>
</dbReference>
<name>A0A0M0HJ75_VIBNE</name>
<reference evidence="3" key="1">
    <citation type="submission" date="2015-08" db="EMBL/GenBank/DDBJ databases">
        <title>Vibrio galatheae sp. nov., a novel member of the Vibrionaceae family isolated from the Solomon Islands.</title>
        <authorList>
            <person name="Giubergia S."/>
            <person name="Machado H."/>
            <person name="Mateiu R.V."/>
            <person name="Gram L."/>
        </authorList>
    </citation>
    <scope>NUCLEOTIDE SEQUENCE [LARGE SCALE GENOMIC DNA]</scope>
    <source>
        <strain evidence="3">DSM 19584</strain>
    </source>
</reference>
<dbReference type="InterPro" id="IPR026387">
    <property type="entry name" value="OMP_w_GlyGly"/>
</dbReference>
<keyword evidence="3" id="KW-1185">Reference proteome</keyword>